<dbReference type="InterPro" id="IPR006549">
    <property type="entry name" value="HAD-SF_hydro_IIIA"/>
</dbReference>
<dbReference type="InterPro" id="IPR050155">
    <property type="entry name" value="HAD-like_hydrolase_sf"/>
</dbReference>
<dbReference type="RefSeq" id="WP_185978665.1">
    <property type="nucleotide sequence ID" value="NZ_JACBGI020000020.1"/>
</dbReference>
<gene>
    <name evidence="1" type="ORF">H8792_009205</name>
</gene>
<organism evidence="1 2">
    <name type="scientific">Thiomicrorhabdus heinhorstiae</name>
    <dbReference type="NCBI Taxonomy" id="2748010"/>
    <lineage>
        <taxon>Bacteria</taxon>
        <taxon>Pseudomonadati</taxon>
        <taxon>Pseudomonadota</taxon>
        <taxon>Gammaproteobacteria</taxon>
        <taxon>Thiotrichales</taxon>
        <taxon>Piscirickettsiaceae</taxon>
        <taxon>Thiomicrorhabdus</taxon>
    </lineage>
</organism>
<dbReference type="InterPro" id="IPR023198">
    <property type="entry name" value="PGP-like_dom2"/>
</dbReference>
<dbReference type="InterPro" id="IPR023214">
    <property type="entry name" value="HAD_sf"/>
</dbReference>
<dbReference type="GO" id="GO:0016787">
    <property type="term" value="F:hydrolase activity"/>
    <property type="evidence" value="ECO:0007669"/>
    <property type="project" value="UniProtKB-KW"/>
</dbReference>
<evidence type="ECO:0000313" key="2">
    <source>
        <dbReference type="Proteomes" id="UP001193680"/>
    </source>
</evidence>
<reference evidence="1 2" key="2">
    <citation type="submission" date="2020-11" db="EMBL/GenBank/DDBJ databases">
        <title>Sulfur oxidizing isolate from Hospital Hole Sinkhole.</title>
        <authorList>
            <person name="Scott K.M."/>
        </authorList>
    </citation>
    <scope>NUCLEOTIDE SEQUENCE [LARGE SCALE GENOMIC DNA]</scope>
    <source>
        <strain evidence="1 2">HH1</strain>
    </source>
</reference>
<evidence type="ECO:0000313" key="1">
    <source>
        <dbReference type="EMBL" id="MBF6058519.1"/>
    </source>
</evidence>
<reference evidence="1 2" key="1">
    <citation type="submission" date="2020-06" db="EMBL/GenBank/DDBJ databases">
        <authorList>
            <person name="Scott K."/>
        </authorList>
    </citation>
    <scope>NUCLEOTIDE SEQUENCE [LARGE SCALE GENOMIC DNA]</scope>
    <source>
        <strain evidence="1 2">HH1</strain>
    </source>
</reference>
<dbReference type="SFLD" id="SFLDS00003">
    <property type="entry name" value="Haloacid_Dehalogenase"/>
    <property type="match status" value="1"/>
</dbReference>
<name>A0ABS0BXM4_9GAMM</name>
<dbReference type="NCBIfam" id="TIGR01549">
    <property type="entry name" value="HAD-SF-IA-v1"/>
    <property type="match status" value="1"/>
</dbReference>
<dbReference type="Proteomes" id="UP001193680">
    <property type="component" value="Unassembled WGS sequence"/>
</dbReference>
<dbReference type="NCBIfam" id="TIGR01662">
    <property type="entry name" value="HAD-SF-IIIA"/>
    <property type="match status" value="1"/>
</dbReference>
<protein>
    <submittedName>
        <fullName evidence="1">HAD-IIIA family hydrolase</fullName>
    </submittedName>
</protein>
<comment type="caution">
    <text evidence="1">The sequence shown here is derived from an EMBL/GenBank/DDBJ whole genome shotgun (WGS) entry which is preliminary data.</text>
</comment>
<dbReference type="Pfam" id="PF13419">
    <property type="entry name" value="HAD_2"/>
    <property type="match status" value="1"/>
</dbReference>
<dbReference type="InterPro" id="IPR036412">
    <property type="entry name" value="HAD-like_sf"/>
</dbReference>
<dbReference type="PANTHER" id="PTHR43434">
    <property type="entry name" value="PHOSPHOGLYCOLATE PHOSPHATASE"/>
    <property type="match status" value="1"/>
</dbReference>
<dbReference type="SUPFAM" id="SSF56784">
    <property type="entry name" value="HAD-like"/>
    <property type="match status" value="1"/>
</dbReference>
<keyword evidence="1" id="KW-0378">Hydrolase</keyword>
<dbReference type="Gene3D" id="3.40.50.1000">
    <property type="entry name" value="HAD superfamily/HAD-like"/>
    <property type="match status" value="1"/>
</dbReference>
<dbReference type="PANTHER" id="PTHR43434:SF24">
    <property type="entry name" value="HYDROLASE-RELATED"/>
    <property type="match status" value="1"/>
</dbReference>
<dbReference type="InterPro" id="IPR041492">
    <property type="entry name" value="HAD_2"/>
</dbReference>
<keyword evidence="2" id="KW-1185">Reference proteome</keyword>
<dbReference type="Gene3D" id="1.10.150.240">
    <property type="entry name" value="Putative phosphatase, domain 2"/>
    <property type="match status" value="1"/>
</dbReference>
<dbReference type="InterPro" id="IPR006439">
    <property type="entry name" value="HAD-SF_hydro_IA"/>
</dbReference>
<dbReference type="EMBL" id="JACBGI020000020">
    <property type="protein sequence ID" value="MBF6058519.1"/>
    <property type="molecule type" value="Genomic_DNA"/>
</dbReference>
<dbReference type="SFLD" id="SFLDG01129">
    <property type="entry name" value="C1.5:_HAD__Beta-PGM__Phosphata"/>
    <property type="match status" value="1"/>
</dbReference>
<sequence>MKPYKLVIFDWDGTLMNSEARIVDSIQIAARECGLPILSYDESKQIIGLSLDKAILGLYPDLSTEKIVAMSEAYTKGFLEDSQVGMQPFDGAEALLFNLTQQGIKLAVATGKSRKGLDNVLKETGFGVYFDITRTPVESASKPDPLMLQQILTELNLKVQDAVMVGDTTFDMEMAQNIGMDCIALSHGVHQMEVLAEYAPVAQLDSLQELNLWLMTP</sequence>
<accession>A0ABS0BXM4</accession>
<dbReference type="SFLD" id="SFLDG01135">
    <property type="entry name" value="C1.5.6:_HAD__Beta-PGM__Phospha"/>
    <property type="match status" value="1"/>
</dbReference>
<proteinExistence type="predicted"/>